<name>A0AAD7SPH2_9TELE</name>
<proteinExistence type="predicted"/>
<dbReference type="EMBL" id="JAINUG010000044">
    <property type="protein sequence ID" value="KAJ8406255.1"/>
    <property type="molecule type" value="Genomic_DNA"/>
</dbReference>
<accession>A0AAD7SPH2</accession>
<evidence type="ECO:0000313" key="3">
    <source>
        <dbReference type="Proteomes" id="UP001221898"/>
    </source>
</evidence>
<dbReference type="Proteomes" id="UP001221898">
    <property type="component" value="Unassembled WGS sequence"/>
</dbReference>
<gene>
    <name evidence="2" type="ORF">AAFF_G00304860</name>
</gene>
<keyword evidence="3" id="KW-1185">Reference proteome</keyword>
<protein>
    <submittedName>
        <fullName evidence="2">Uncharacterized protein</fullName>
    </submittedName>
</protein>
<reference evidence="2" key="1">
    <citation type="journal article" date="2023" name="Science">
        <title>Genome structures resolve the early diversification of teleost fishes.</title>
        <authorList>
            <person name="Parey E."/>
            <person name="Louis A."/>
            <person name="Montfort J."/>
            <person name="Bouchez O."/>
            <person name="Roques C."/>
            <person name="Iampietro C."/>
            <person name="Lluch J."/>
            <person name="Castinel A."/>
            <person name="Donnadieu C."/>
            <person name="Desvignes T."/>
            <person name="Floi Bucao C."/>
            <person name="Jouanno E."/>
            <person name="Wen M."/>
            <person name="Mejri S."/>
            <person name="Dirks R."/>
            <person name="Jansen H."/>
            <person name="Henkel C."/>
            <person name="Chen W.J."/>
            <person name="Zahm M."/>
            <person name="Cabau C."/>
            <person name="Klopp C."/>
            <person name="Thompson A.W."/>
            <person name="Robinson-Rechavi M."/>
            <person name="Braasch I."/>
            <person name="Lecointre G."/>
            <person name="Bobe J."/>
            <person name="Postlethwait J.H."/>
            <person name="Berthelot C."/>
            <person name="Roest Crollius H."/>
            <person name="Guiguen Y."/>
        </authorList>
    </citation>
    <scope>NUCLEOTIDE SEQUENCE</scope>
    <source>
        <strain evidence="2">NC1722</strain>
    </source>
</reference>
<comment type="caution">
    <text evidence="2">The sequence shown here is derived from an EMBL/GenBank/DDBJ whole genome shotgun (WGS) entry which is preliminary data.</text>
</comment>
<evidence type="ECO:0000313" key="2">
    <source>
        <dbReference type="EMBL" id="KAJ8406255.1"/>
    </source>
</evidence>
<evidence type="ECO:0000256" key="1">
    <source>
        <dbReference type="SAM" id="MobiDB-lite"/>
    </source>
</evidence>
<organism evidence="2 3">
    <name type="scientific">Aldrovandia affinis</name>
    <dbReference type="NCBI Taxonomy" id="143900"/>
    <lineage>
        <taxon>Eukaryota</taxon>
        <taxon>Metazoa</taxon>
        <taxon>Chordata</taxon>
        <taxon>Craniata</taxon>
        <taxon>Vertebrata</taxon>
        <taxon>Euteleostomi</taxon>
        <taxon>Actinopterygii</taxon>
        <taxon>Neopterygii</taxon>
        <taxon>Teleostei</taxon>
        <taxon>Notacanthiformes</taxon>
        <taxon>Halosauridae</taxon>
        <taxon>Aldrovandia</taxon>
    </lineage>
</organism>
<sequence>MCVGVTAEGRSETGSPGRTGLDYRQGLIYDHPGQGCTPPAQTESGEGLRLRTGRFKRGLERRAKEVRRYRRTSTLSPATELRQSTRCRAVSGTSDVTLPASTMKVPLQLVSGAWLQRQGAGESVATVVAIALVPH</sequence>
<feature type="region of interest" description="Disordered" evidence="1">
    <location>
        <begin position="63"/>
        <end position="84"/>
    </location>
</feature>
<dbReference type="AlphaFoldDB" id="A0AAD7SPH2"/>
<feature type="compositionally biased region" description="Polar residues" evidence="1">
    <location>
        <begin position="72"/>
        <end position="84"/>
    </location>
</feature>